<comment type="function">
    <text evidence="7 8">Cell wall formation. Catalyzes the addition of glutamate to the nucleotide precursor UDP-N-acetylmuramoyl-L-alanine (UMA).</text>
</comment>
<evidence type="ECO:0000259" key="10">
    <source>
        <dbReference type="Pfam" id="PF08245"/>
    </source>
</evidence>
<sequence length="447" mass="48430">MDPSFYLVAGLGKTGQSIARYLKRRNQPFMVFDTRKTVDGLEEFQAQYPGIDVFLEHLPDTIYPQLKAVITSPGVAIEEPFLQQAIQCSIPVYGDIECLARELHAPVIAITGTNGKSTVTTLVSEMAKAAGQNVAMAGNIGTPVLDLLDDAANYDLWVLELSSFQLDLTHSLMPIAATLLNISPDHLDRHHSMAAYIEAKQRVYHNSGLLVYNRDDEKTFPTTTLVENQSLTSYGLGKPLSGEWGIVERNGVIYLACGERCILPVDKMLIKGRHNWQNALAACALAAAAGITQECMAAVLESFSGLPHRCQWVRTLDGVTWINDSKGTNIGATQSAISGIGGSMQGKIVLIAGGLGKGADFTELRQSVQDYVRSVVLFGTDADKIEQALSDLLPVSRVSSFEQAISLAKSQAKAGDVVLLSPACASLDMFRDFNHRGELFANLVNKL</sequence>
<evidence type="ECO:0000313" key="11">
    <source>
        <dbReference type="EMBL" id="KTD64642.1"/>
    </source>
</evidence>
<dbReference type="HAMAP" id="MF_00639">
    <property type="entry name" value="MurD"/>
    <property type="match status" value="1"/>
</dbReference>
<evidence type="ECO:0000256" key="3">
    <source>
        <dbReference type="ARBA" id="ARBA00022490"/>
    </source>
</evidence>
<evidence type="ECO:0000256" key="8">
    <source>
        <dbReference type="RuleBase" id="RU003664"/>
    </source>
</evidence>
<dbReference type="RefSeq" id="WP_058482755.1">
    <property type="nucleotide sequence ID" value="NZ_CAAAII010000002.1"/>
</dbReference>
<organism evidence="11 12">
    <name type="scientific">Legionella spiritensis</name>
    <dbReference type="NCBI Taxonomy" id="452"/>
    <lineage>
        <taxon>Bacteria</taxon>
        <taxon>Pseudomonadati</taxon>
        <taxon>Pseudomonadota</taxon>
        <taxon>Gammaproteobacteria</taxon>
        <taxon>Legionellales</taxon>
        <taxon>Legionellaceae</taxon>
        <taxon>Legionella</taxon>
    </lineage>
</organism>
<dbReference type="EC" id="6.3.2.9" evidence="7 8"/>
<comment type="pathway">
    <text evidence="2 7 8">Cell wall biogenesis; peptidoglycan biosynthesis.</text>
</comment>
<gene>
    <name evidence="11" type="primary">murD_1</name>
    <name evidence="7" type="synonym">murD</name>
    <name evidence="11" type="ORF">Lspi_0809</name>
</gene>
<proteinExistence type="inferred from homology"/>
<dbReference type="NCBIfam" id="TIGR01087">
    <property type="entry name" value="murD"/>
    <property type="match status" value="1"/>
</dbReference>
<dbReference type="GO" id="GO:0005524">
    <property type="term" value="F:ATP binding"/>
    <property type="evidence" value="ECO:0007669"/>
    <property type="project" value="UniProtKB-UniRule"/>
</dbReference>
<dbReference type="EMBL" id="LNYX01000012">
    <property type="protein sequence ID" value="KTD64642.1"/>
    <property type="molecule type" value="Genomic_DNA"/>
</dbReference>
<dbReference type="GO" id="GO:0008360">
    <property type="term" value="P:regulation of cell shape"/>
    <property type="evidence" value="ECO:0007669"/>
    <property type="project" value="UniProtKB-KW"/>
</dbReference>
<dbReference type="Proteomes" id="UP000054877">
    <property type="component" value="Unassembled WGS sequence"/>
</dbReference>
<dbReference type="InterPro" id="IPR005762">
    <property type="entry name" value="MurD"/>
</dbReference>
<dbReference type="UniPathway" id="UPA00219"/>
<evidence type="ECO:0000256" key="4">
    <source>
        <dbReference type="ARBA" id="ARBA00022598"/>
    </source>
</evidence>
<keyword evidence="5 7" id="KW-0547">Nucleotide-binding</keyword>
<reference evidence="11 12" key="1">
    <citation type="submission" date="2015-11" db="EMBL/GenBank/DDBJ databases">
        <title>Genomic analysis of 38 Legionella species identifies large and diverse effector repertoires.</title>
        <authorList>
            <person name="Burstein D."/>
            <person name="Amaro F."/>
            <person name="Zusman T."/>
            <person name="Lifshitz Z."/>
            <person name="Cohen O."/>
            <person name="Gilbert J.A."/>
            <person name="Pupko T."/>
            <person name="Shuman H.A."/>
            <person name="Segal G."/>
        </authorList>
    </citation>
    <scope>NUCLEOTIDE SEQUENCE [LARGE SCALE GENOMIC DNA]</scope>
    <source>
        <strain evidence="11 12">Mt.St.Helens-9</strain>
    </source>
</reference>
<dbReference type="SUPFAM" id="SSF53244">
    <property type="entry name" value="MurD-like peptide ligases, peptide-binding domain"/>
    <property type="match status" value="1"/>
</dbReference>
<dbReference type="SUPFAM" id="SSF51984">
    <property type="entry name" value="MurCD N-terminal domain"/>
    <property type="match status" value="1"/>
</dbReference>
<dbReference type="InterPro" id="IPR036615">
    <property type="entry name" value="Mur_ligase_C_dom_sf"/>
</dbReference>
<evidence type="ECO:0000256" key="6">
    <source>
        <dbReference type="ARBA" id="ARBA00022840"/>
    </source>
</evidence>
<dbReference type="Pfam" id="PF21799">
    <property type="entry name" value="MurD-like_N"/>
    <property type="match status" value="1"/>
</dbReference>
<dbReference type="InterPro" id="IPR004101">
    <property type="entry name" value="Mur_ligase_C"/>
</dbReference>
<dbReference type="GO" id="GO:0071555">
    <property type="term" value="P:cell wall organization"/>
    <property type="evidence" value="ECO:0007669"/>
    <property type="project" value="UniProtKB-KW"/>
</dbReference>
<dbReference type="InterPro" id="IPR036565">
    <property type="entry name" value="Mur-like_cat_sf"/>
</dbReference>
<dbReference type="OrthoDB" id="9809796at2"/>
<feature type="binding site" evidence="7">
    <location>
        <begin position="112"/>
        <end position="118"/>
    </location>
    <ligand>
        <name>ATP</name>
        <dbReference type="ChEBI" id="CHEBI:30616"/>
    </ligand>
</feature>
<dbReference type="GO" id="GO:0005737">
    <property type="term" value="C:cytoplasm"/>
    <property type="evidence" value="ECO:0007669"/>
    <property type="project" value="UniProtKB-SubCell"/>
</dbReference>
<protein>
    <recommendedName>
        <fullName evidence="7 8">UDP-N-acetylmuramoylalanine--D-glutamate ligase</fullName>
        <ecNumber evidence="7 8">6.3.2.9</ecNumber>
    </recommendedName>
    <alternativeName>
        <fullName evidence="7">D-glutamic acid-adding enzyme</fullName>
    </alternativeName>
    <alternativeName>
        <fullName evidence="7">UDP-N-acetylmuramoyl-L-alanyl-D-glutamate synthetase</fullName>
    </alternativeName>
</protein>
<comment type="caution">
    <text evidence="11">The sequence shown here is derived from an EMBL/GenBank/DDBJ whole genome shotgun (WGS) entry which is preliminary data.</text>
</comment>
<comment type="similarity">
    <text evidence="7">Belongs to the MurCDEF family.</text>
</comment>
<comment type="subcellular location">
    <subcellularLocation>
        <location evidence="1 7 8">Cytoplasm</location>
    </subcellularLocation>
</comment>
<keyword evidence="7 8" id="KW-0132">Cell division</keyword>
<dbReference type="GO" id="GO:0051301">
    <property type="term" value="P:cell division"/>
    <property type="evidence" value="ECO:0007669"/>
    <property type="project" value="UniProtKB-KW"/>
</dbReference>
<dbReference type="Gene3D" id="3.90.190.20">
    <property type="entry name" value="Mur ligase, C-terminal domain"/>
    <property type="match status" value="1"/>
</dbReference>
<dbReference type="PANTHER" id="PTHR43692:SF1">
    <property type="entry name" value="UDP-N-ACETYLMURAMOYLALANINE--D-GLUTAMATE LIGASE"/>
    <property type="match status" value="1"/>
</dbReference>
<keyword evidence="7 8" id="KW-0573">Peptidoglycan synthesis</keyword>
<dbReference type="Gene3D" id="3.40.50.720">
    <property type="entry name" value="NAD(P)-binding Rossmann-like Domain"/>
    <property type="match status" value="1"/>
</dbReference>
<evidence type="ECO:0000256" key="5">
    <source>
        <dbReference type="ARBA" id="ARBA00022741"/>
    </source>
</evidence>
<keyword evidence="6 7" id="KW-0067">ATP-binding</keyword>
<evidence type="ECO:0000256" key="2">
    <source>
        <dbReference type="ARBA" id="ARBA00004752"/>
    </source>
</evidence>
<evidence type="ECO:0000313" key="12">
    <source>
        <dbReference type="Proteomes" id="UP000054877"/>
    </source>
</evidence>
<dbReference type="PANTHER" id="PTHR43692">
    <property type="entry name" value="UDP-N-ACETYLMURAMOYLALANINE--D-GLUTAMATE LIGASE"/>
    <property type="match status" value="1"/>
</dbReference>
<dbReference type="Gene3D" id="3.40.1190.10">
    <property type="entry name" value="Mur-like, catalytic domain"/>
    <property type="match status" value="1"/>
</dbReference>
<evidence type="ECO:0000256" key="1">
    <source>
        <dbReference type="ARBA" id="ARBA00004496"/>
    </source>
</evidence>
<keyword evidence="7 8" id="KW-0131">Cell cycle</keyword>
<keyword evidence="7 8" id="KW-0961">Cell wall biogenesis/degradation</keyword>
<keyword evidence="7 8" id="KW-0133">Cell shape</keyword>
<evidence type="ECO:0000256" key="7">
    <source>
        <dbReference type="HAMAP-Rule" id="MF_00639"/>
    </source>
</evidence>
<dbReference type="SUPFAM" id="SSF53623">
    <property type="entry name" value="MurD-like peptide ligases, catalytic domain"/>
    <property type="match status" value="1"/>
</dbReference>
<name>A0A0W0Z686_LEGSP</name>
<evidence type="ECO:0000259" key="9">
    <source>
        <dbReference type="Pfam" id="PF02875"/>
    </source>
</evidence>
<feature type="domain" description="Mur ligase central" evidence="10">
    <location>
        <begin position="110"/>
        <end position="286"/>
    </location>
</feature>
<dbReference type="GO" id="GO:0009252">
    <property type="term" value="P:peptidoglycan biosynthetic process"/>
    <property type="evidence" value="ECO:0007669"/>
    <property type="project" value="UniProtKB-UniRule"/>
</dbReference>
<dbReference type="InterPro" id="IPR013221">
    <property type="entry name" value="Mur_ligase_cen"/>
</dbReference>
<accession>A0A0W0Z686</accession>
<comment type="catalytic activity">
    <reaction evidence="7 8">
        <text>UDP-N-acetyl-alpha-D-muramoyl-L-alanine + D-glutamate + ATP = UDP-N-acetyl-alpha-D-muramoyl-L-alanyl-D-glutamate + ADP + phosphate + H(+)</text>
        <dbReference type="Rhea" id="RHEA:16429"/>
        <dbReference type="ChEBI" id="CHEBI:15378"/>
        <dbReference type="ChEBI" id="CHEBI:29986"/>
        <dbReference type="ChEBI" id="CHEBI:30616"/>
        <dbReference type="ChEBI" id="CHEBI:43474"/>
        <dbReference type="ChEBI" id="CHEBI:83898"/>
        <dbReference type="ChEBI" id="CHEBI:83900"/>
        <dbReference type="ChEBI" id="CHEBI:456216"/>
        <dbReference type="EC" id="6.3.2.9"/>
    </reaction>
</comment>
<keyword evidence="3 7" id="KW-0963">Cytoplasm</keyword>
<dbReference type="PATRIC" id="fig|452.5.peg.887"/>
<dbReference type="STRING" id="452.Lspi_0809"/>
<keyword evidence="12" id="KW-1185">Reference proteome</keyword>
<dbReference type="GO" id="GO:0008764">
    <property type="term" value="F:UDP-N-acetylmuramoylalanine-D-glutamate ligase activity"/>
    <property type="evidence" value="ECO:0007669"/>
    <property type="project" value="UniProtKB-UniRule"/>
</dbReference>
<dbReference type="Pfam" id="PF08245">
    <property type="entry name" value="Mur_ligase_M"/>
    <property type="match status" value="1"/>
</dbReference>
<dbReference type="AlphaFoldDB" id="A0A0W0Z686"/>
<dbReference type="Pfam" id="PF02875">
    <property type="entry name" value="Mur_ligase_C"/>
    <property type="match status" value="1"/>
</dbReference>
<feature type="domain" description="Mur ligase C-terminal" evidence="9">
    <location>
        <begin position="308"/>
        <end position="424"/>
    </location>
</feature>
<keyword evidence="4 7" id="KW-0436">Ligase</keyword>